<keyword evidence="3" id="KW-1185">Reference proteome</keyword>
<reference evidence="3" key="1">
    <citation type="submission" date="2011-12" db="EMBL/GenBank/DDBJ databases">
        <title>Complete genome sequence of Streptomyces cattleya strain DSM 46488.</title>
        <authorList>
            <person name="Ou H.-Y."/>
            <person name="Li P."/>
            <person name="Zhao C."/>
            <person name="O'Hagan D."/>
            <person name="Deng Z."/>
        </authorList>
    </citation>
    <scope>NUCLEOTIDE SEQUENCE [LARGE SCALE GENOMIC DNA]</scope>
    <source>
        <strain evidence="3">ATCC 35852 / DSM 46488 / JCM 4925 / NBRC 14057 / NRRL 8057</strain>
    </source>
</reference>
<dbReference type="KEGG" id="scy:SCATT_05600"/>
<evidence type="ECO:0000313" key="3">
    <source>
        <dbReference type="Proteomes" id="UP000007842"/>
    </source>
</evidence>
<protein>
    <submittedName>
        <fullName evidence="2">Uncharacterized protein</fullName>
    </submittedName>
</protein>
<accession>G8WRB4</accession>
<feature type="compositionally biased region" description="Pro residues" evidence="1">
    <location>
        <begin position="54"/>
        <end position="63"/>
    </location>
</feature>
<gene>
    <name evidence="2" type="ordered locus">SCATT_05600</name>
</gene>
<evidence type="ECO:0000313" key="2">
    <source>
        <dbReference type="EMBL" id="AEW92931.1"/>
    </source>
</evidence>
<dbReference type="RefSeq" id="WP_014141329.1">
    <property type="nucleotide sequence ID" value="NC_016111.1"/>
</dbReference>
<dbReference type="EMBL" id="CP003219">
    <property type="protein sequence ID" value="AEW92931.1"/>
    <property type="molecule type" value="Genomic_DNA"/>
</dbReference>
<dbReference type="AlphaFoldDB" id="F8JS22"/>
<dbReference type="Proteomes" id="UP000007842">
    <property type="component" value="Chromosome"/>
</dbReference>
<dbReference type="eggNOG" id="ENOG5032KMP">
    <property type="taxonomic scope" value="Bacteria"/>
</dbReference>
<name>F8JS22_STREN</name>
<feature type="region of interest" description="Disordered" evidence="1">
    <location>
        <begin position="41"/>
        <end position="82"/>
    </location>
</feature>
<dbReference type="OrthoDB" id="3697905at2"/>
<dbReference type="KEGG" id="sct:SCAT_0553"/>
<organism evidence="2 3">
    <name type="scientific">Streptantibioticus cattleyicolor (strain ATCC 35852 / DSM 46488 / JCM 4925 / NBRC 14057 / NRRL 8057)</name>
    <name type="common">Streptomyces cattleya</name>
    <dbReference type="NCBI Taxonomy" id="1003195"/>
    <lineage>
        <taxon>Bacteria</taxon>
        <taxon>Bacillati</taxon>
        <taxon>Actinomycetota</taxon>
        <taxon>Actinomycetes</taxon>
        <taxon>Kitasatosporales</taxon>
        <taxon>Streptomycetaceae</taxon>
        <taxon>Streptantibioticus</taxon>
    </lineage>
</organism>
<accession>F8JS22</accession>
<dbReference type="STRING" id="1003195.SCATT_05600"/>
<proteinExistence type="predicted"/>
<sequence>MPSSFTGLSEAIAGLTAMAARLDEATGEALSTAQSVVAGRARAHLSRYSHQPDTPTPSPPGQPPALVTGRLRGSFDLAGPTSEGTGVWTSVMGPNTAYARIQELGGTAGHGAVLPARPYLRPTADEAMHDPHITGIFARAWSAALGL</sequence>
<dbReference type="PATRIC" id="fig|1003195.11.peg.2174"/>
<evidence type="ECO:0000256" key="1">
    <source>
        <dbReference type="SAM" id="MobiDB-lite"/>
    </source>
</evidence>
<dbReference type="HOGENOM" id="CLU_1766943_0_0_11"/>